<reference evidence="1 2" key="1">
    <citation type="submission" date="2016-07" db="EMBL/GenBank/DDBJ databases">
        <title>Caryophanon tenue genome sequencing.</title>
        <authorList>
            <person name="Verma A."/>
            <person name="Pal Y."/>
            <person name="Krishnamurthi S."/>
        </authorList>
    </citation>
    <scope>NUCLEOTIDE SEQUENCE [LARGE SCALE GENOMIC DNA]</scope>
    <source>
        <strain evidence="1 2">DSM 14152</strain>
    </source>
</reference>
<dbReference type="AlphaFoldDB" id="A0A1C0Y8D2"/>
<accession>A0A1C0Y8D2</accession>
<organism evidence="1 2">
    <name type="scientific">Caryophanon tenue</name>
    <dbReference type="NCBI Taxonomy" id="33978"/>
    <lineage>
        <taxon>Bacteria</taxon>
        <taxon>Bacillati</taxon>
        <taxon>Bacillota</taxon>
        <taxon>Bacilli</taxon>
        <taxon>Bacillales</taxon>
        <taxon>Caryophanaceae</taxon>
        <taxon>Caryophanon</taxon>
    </lineage>
</organism>
<comment type="caution">
    <text evidence="1">The sequence shown here is derived from an EMBL/GenBank/DDBJ whole genome shotgun (WGS) entry which is preliminary data.</text>
</comment>
<name>A0A1C0Y8D2_9BACL</name>
<gene>
    <name evidence="1" type="ORF">A6M13_05000</name>
</gene>
<dbReference type="SUPFAM" id="SSF52540">
    <property type="entry name" value="P-loop containing nucleoside triphosphate hydrolases"/>
    <property type="match status" value="1"/>
</dbReference>
<dbReference type="InterPro" id="IPR052922">
    <property type="entry name" value="Cytidylate_Kinase-2"/>
</dbReference>
<dbReference type="Gene3D" id="3.40.50.300">
    <property type="entry name" value="P-loop containing nucleotide triphosphate hydrolases"/>
    <property type="match status" value="1"/>
</dbReference>
<evidence type="ECO:0000313" key="2">
    <source>
        <dbReference type="Proteomes" id="UP000093199"/>
    </source>
</evidence>
<dbReference type="OrthoDB" id="1201990at2"/>
<dbReference type="PANTHER" id="PTHR37816:SF3">
    <property type="entry name" value="MODULATES DNA TOPOLOGY"/>
    <property type="match status" value="1"/>
</dbReference>
<dbReference type="InterPro" id="IPR027417">
    <property type="entry name" value="P-loop_NTPase"/>
</dbReference>
<evidence type="ECO:0008006" key="3">
    <source>
        <dbReference type="Google" id="ProtNLM"/>
    </source>
</evidence>
<protein>
    <recommendedName>
        <fullName evidence="3">AAA family ATPase</fullName>
    </recommendedName>
</protein>
<dbReference type="STRING" id="33978.A6M13_05000"/>
<sequence length="170" mass="19983">MNYKRILIIGCSGAGKSTLARQLADITQLPLLHLDQLFWQPNWTPTDKGIFRTKLLNELKKPSWIMDGNFDSTLDLRLQYADCVIFLDYATPLCLRRIMKRYMMNVGRTRPDMTEGCNEKIDFEFLRWIARYKYDARPYIVDLLSRTPITSIVFQEPKQTANWLQNIQKG</sequence>
<keyword evidence="2" id="KW-1185">Reference proteome</keyword>
<proteinExistence type="predicted"/>
<dbReference type="RefSeq" id="WP_066547158.1">
    <property type="nucleotide sequence ID" value="NZ_MASJ01000038.1"/>
</dbReference>
<dbReference type="Proteomes" id="UP000093199">
    <property type="component" value="Unassembled WGS sequence"/>
</dbReference>
<evidence type="ECO:0000313" key="1">
    <source>
        <dbReference type="EMBL" id="OCS83383.1"/>
    </source>
</evidence>
<dbReference type="EMBL" id="MASJ01000038">
    <property type="protein sequence ID" value="OCS83383.1"/>
    <property type="molecule type" value="Genomic_DNA"/>
</dbReference>
<dbReference type="PANTHER" id="PTHR37816">
    <property type="entry name" value="YALI0E33011P"/>
    <property type="match status" value="1"/>
</dbReference>